<dbReference type="Proteomes" id="UP001223886">
    <property type="component" value="Unassembled WGS sequence"/>
</dbReference>
<gene>
    <name evidence="1" type="ORF">J2S24_000757</name>
</gene>
<comment type="caution">
    <text evidence="1">The sequence shown here is derived from an EMBL/GenBank/DDBJ whole genome shotgun (WGS) entry which is preliminary data.</text>
</comment>
<protein>
    <submittedName>
        <fullName evidence="1">Uncharacterized protein</fullName>
    </submittedName>
</protein>
<organism evidence="1 2">
    <name type="scientific">Thermoanaerobacter pentosaceus</name>
    <dbReference type="NCBI Taxonomy" id="694059"/>
    <lineage>
        <taxon>Bacteria</taxon>
        <taxon>Bacillati</taxon>
        <taxon>Bacillota</taxon>
        <taxon>Clostridia</taxon>
        <taxon>Thermoanaerobacterales</taxon>
        <taxon>Thermoanaerobacteraceae</taxon>
        <taxon>Thermoanaerobacter</taxon>
    </lineage>
</organism>
<sequence>MDIKTSNFPKELPPREAKEGNVLKFDIKTDREETKKRKKFY</sequence>
<keyword evidence="2" id="KW-1185">Reference proteome</keyword>
<name>A0ABT9M2G3_9THEO</name>
<proteinExistence type="predicted"/>
<reference evidence="1 2" key="1">
    <citation type="submission" date="2023-07" db="EMBL/GenBank/DDBJ databases">
        <title>Genomic Encyclopedia of Type Strains, Phase IV (KMG-IV): sequencing the most valuable type-strain genomes for metagenomic binning, comparative biology and taxonomic classification.</title>
        <authorList>
            <person name="Goeker M."/>
        </authorList>
    </citation>
    <scope>NUCLEOTIDE SEQUENCE [LARGE SCALE GENOMIC DNA]</scope>
    <source>
        <strain evidence="1 2">DSM 25963</strain>
    </source>
</reference>
<dbReference type="EMBL" id="JAURUP010000006">
    <property type="protein sequence ID" value="MDP9750289.1"/>
    <property type="molecule type" value="Genomic_DNA"/>
</dbReference>
<evidence type="ECO:0000313" key="1">
    <source>
        <dbReference type="EMBL" id="MDP9750289.1"/>
    </source>
</evidence>
<evidence type="ECO:0000313" key="2">
    <source>
        <dbReference type="Proteomes" id="UP001223886"/>
    </source>
</evidence>
<accession>A0ABT9M2G3</accession>